<accession>A0A5J5ELP0</accession>
<evidence type="ECO:0000259" key="3">
    <source>
        <dbReference type="PROSITE" id="PS50158"/>
    </source>
</evidence>
<dbReference type="GO" id="GO:0003676">
    <property type="term" value="F:nucleic acid binding"/>
    <property type="evidence" value="ECO:0007669"/>
    <property type="project" value="InterPro"/>
</dbReference>
<dbReference type="Proteomes" id="UP000326924">
    <property type="component" value="Unassembled WGS sequence"/>
</dbReference>
<keyword evidence="1" id="KW-0863">Zinc-finger</keyword>
<gene>
    <name evidence="4" type="ORF">FN846DRAFT_1024143</name>
</gene>
<dbReference type="EMBL" id="VXIS01000234">
    <property type="protein sequence ID" value="KAA8895946.1"/>
    <property type="molecule type" value="Genomic_DNA"/>
</dbReference>
<proteinExistence type="predicted"/>
<dbReference type="InParanoid" id="A0A5J5ELP0"/>
<dbReference type="PROSITE" id="PS50158">
    <property type="entry name" value="ZF_CCHC"/>
    <property type="match status" value="1"/>
</dbReference>
<dbReference type="InterPro" id="IPR036875">
    <property type="entry name" value="Znf_CCHC_sf"/>
</dbReference>
<feature type="region of interest" description="Disordered" evidence="2">
    <location>
        <begin position="181"/>
        <end position="219"/>
    </location>
</feature>
<dbReference type="Pfam" id="PF14223">
    <property type="entry name" value="Retrotran_gag_2"/>
    <property type="match status" value="1"/>
</dbReference>
<sequence length="276" mass="30435">MVVDGTEELIAVPLTGTASREDLKDARASRARRQKAVSTIRLALEDGLAVRYTDPKYADPKALWDQLKADHKKAVIYDKEYLETGLFGVQLSELPLGTVRKYINHIDDILAKLELCGRTISKPKKMFHYLHGLPKDAGRTTLKQVLQGTTDDTTQVADVVRRLEAYEAELRREKGIEPGMALFTSSMKPSSCSGTRNGKKFGNSGKSGSGADSKATDASNKTCFKCGKKGHIRKDCRSQKKKTKEGQNEESRASSGTGNKAAVAQMWMMRTFNNSN</sequence>
<feature type="region of interest" description="Disordered" evidence="2">
    <location>
        <begin position="233"/>
        <end position="261"/>
    </location>
</feature>
<dbReference type="AlphaFoldDB" id="A0A5J5ELP0"/>
<dbReference type="OrthoDB" id="3863715at2759"/>
<feature type="compositionally biased region" description="Basic and acidic residues" evidence="2">
    <location>
        <begin position="233"/>
        <end position="252"/>
    </location>
</feature>
<keyword evidence="5" id="KW-1185">Reference proteome</keyword>
<dbReference type="Pfam" id="PF00098">
    <property type="entry name" value="zf-CCHC"/>
    <property type="match status" value="1"/>
</dbReference>
<reference evidence="4 5" key="1">
    <citation type="submission" date="2019-09" db="EMBL/GenBank/DDBJ databases">
        <title>Draft genome of the ectomycorrhizal ascomycete Sphaerosporella brunnea.</title>
        <authorList>
            <consortium name="DOE Joint Genome Institute"/>
            <person name="Benucci G.M."/>
            <person name="Marozzi G."/>
            <person name="Antonielli L."/>
            <person name="Sanchez S."/>
            <person name="Marco P."/>
            <person name="Wang X."/>
            <person name="Falini L.B."/>
            <person name="Barry K."/>
            <person name="Haridas S."/>
            <person name="Lipzen A."/>
            <person name="Labutti K."/>
            <person name="Grigoriev I.V."/>
            <person name="Murat C."/>
            <person name="Martin F."/>
            <person name="Albertini E."/>
            <person name="Donnini D."/>
            <person name="Bonito G."/>
        </authorList>
    </citation>
    <scope>NUCLEOTIDE SEQUENCE [LARGE SCALE GENOMIC DNA]</scope>
    <source>
        <strain evidence="4 5">Sb_GMNB300</strain>
    </source>
</reference>
<feature type="domain" description="CCHC-type" evidence="3">
    <location>
        <begin position="223"/>
        <end position="238"/>
    </location>
</feature>
<name>A0A5J5ELP0_9PEZI</name>
<evidence type="ECO:0000256" key="1">
    <source>
        <dbReference type="PROSITE-ProRule" id="PRU00047"/>
    </source>
</evidence>
<evidence type="ECO:0000256" key="2">
    <source>
        <dbReference type="SAM" id="MobiDB-lite"/>
    </source>
</evidence>
<evidence type="ECO:0000313" key="4">
    <source>
        <dbReference type="EMBL" id="KAA8895946.1"/>
    </source>
</evidence>
<organism evidence="4 5">
    <name type="scientific">Sphaerosporella brunnea</name>
    <dbReference type="NCBI Taxonomy" id="1250544"/>
    <lineage>
        <taxon>Eukaryota</taxon>
        <taxon>Fungi</taxon>
        <taxon>Dikarya</taxon>
        <taxon>Ascomycota</taxon>
        <taxon>Pezizomycotina</taxon>
        <taxon>Pezizomycetes</taxon>
        <taxon>Pezizales</taxon>
        <taxon>Pyronemataceae</taxon>
        <taxon>Sphaerosporella</taxon>
    </lineage>
</organism>
<dbReference type="SUPFAM" id="SSF57756">
    <property type="entry name" value="Retrovirus zinc finger-like domains"/>
    <property type="match status" value="1"/>
</dbReference>
<dbReference type="InterPro" id="IPR001878">
    <property type="entry name" value="Znf_CCHC"/>
</dbReference>
<feature type="compositionally biased region" description="Polar residues" evidence="2">
    <location>
        <begin position="183"/>
        <end position="196"/>
    </location>
</feature>
<feature type="compositionally biased region" description="Low complexity" evidence="2">
    <location>
        <begin position="200"/>
        <end position="213"/>
    </location>
</feature>
<protein>
    <recommendedName>
        <fullName evidence="3">CCHC-type domain-containing protein</fullName>
    </recommendedName>
</protein>
<dbReference type="SMART" id="SM00343">
    <property type="entry name" value="ZnF_C2HC"/>
    <property type="match status" value="1"/>
</dbReference>
<keyword evidence="1" id="KW-0862">Zinc</keyword>
<comment type="caution">
    <text evidence="4">The sequence shown here is derived from an EMBL/GenBank/DDBJ whole genome shotgun (WGS) entry which is preliminary data.</text>
</comment>
<dbReference type="Gene3D" id="4.10.60.10">
    <property type="entry name" value="Zinc finger, CCHC-type"/>
    <property type="match status" value="1"/>
</dbReference>
<keyword evidence="1" id="KW-0479">Metal-binding</keyword>
<dbReference type="GO" id="GO:0008270">
    <property type="term" value="F:zinc ion binding"/>
    <property type="evidence" value="ECO:0007669"/>
    <property type="project" value="UniProtKB-KW"/>
</dbReference>
<evidence type="ECO:0000313" key="5">
    <source>
        <dbReference type="Proteomes" id="UP000326924"/>
    </source>
</evidence>